<dbReference type="KEGG" id="gfs:119631978"/>
<keyword evidence="1" id="KW-0472">Membrane</keyword>
<dbReference type="GeneID" id="119631978"/>
<protein>
    <submittedName>
        <fullName evidence="3">Protein commissureless 1</fullName>
    </submittedName>
</protein>
<keyword evidence="1" id="KW-0812">Transmembrane</keyword>
<proteinExistence type="predicted"/>
<dbReference type="InterPro" id="IPR031878">
    <property type="entry name" value="Commissureless"/>
</dbReference>
<feature type="transmembrane region" description="Helical" evidence="1">
    <location>
        <begin position="141"/>
        <end position="165"/>
    </location>
</feature>
<keyword evidence="2" id="KW-1185">Reference proteome</keyword>
<sequence length="368" mass="41544">MSPSSTTKDYLELTIPTVNNTPTATFLDTVTVLPNKMDVWMNQLQKDHPEISFVIPNHRDNQHIDNMMNFKRLLEQVGNTAYDSIGMKHHTPALLDSYGHTITGEQISKTAVLDMAALKQSAMNGFERFFLGTDMNTLVNYLWIGIVTSLVILSVVFILFSCYFYRKFREWKKCNKDIRSRLNHGVYTTGHLVPCDSATDVEAAFYQMESSRSSLPPPCYTIATGLPTYDEAIHNRNQQPQHKHFTFGMKFVYPALTVVHPSAVNSISSWEKHDLKLSENIEKSNHRDKQVLVNEDQQQKRDELTAIAIASPLYDATTAAAALLTDKIMDGITDSATLDITKNYTDTVGYSNGYEINSLRDLTDIVTV</sequence>
<name>A0A8U0W601_9MUSC</name>
<dbReference type="RefSeq" id="XP_037880556.1">
    <property type="nucleotide sequence ID" value="XM_038024628.1"/>
</dbReference>
<gene>
    <name evidence="3" type="primary">LOC119631978</name>
</gene>
<dbReference type="GO" id="GO:0007411">
    <property type="term" value="P:axon guidance"/>
    <property type="evidence" value="ECO:0007669"/>
    <property type="project" value="InterPro"/>
</dbReference>
<evidence type="ECO:0000256" key="1">
    <source>
        <dbReference type="SAM" id="Phobius"/>
    </source>
</evidence>
<keyword evidence="1" id="KW-1133">Transmembrane helix</keyword>
<organism evidence="2 3">
    <name type="scientific">Glossina fuscipes</name>
    <dbReference type="NCBI Taxonomy" id="7396"/>
    <lineage>
        <taxon>Eukaryota</taxon>
        <taxon>Metazoa</taxon>
        <taxon>Ecdysozoa</taxon>
        <taxon>Arthropoda</taxon>
        <taxon>Hexapoda</taxon>
        <taxon>Insecta</taxon>
        <taxon>Pterygota</taxon>
        <taxon>Neoptera</taxon>
        <taxon>Endopterygota</taxon>
        <taxon>Diptera</taxon>
        <taxon>Brachycera</taxon>
        <taxon>Muscomorpha</taxon>
        <taxon>Hippoboscoidea</taxon>
        <taxon>Glossinidae</taxon>
        <taxon>Glossina</taxon>
    </lineage>
</organism>
<evidence type="ECO:0000313" key="2">
    <source>
        <dbReference type="Proteomes" id="UP000092443"/>
    </source>
</evidence>
<dbReference type="AlphaFoldDB" id="A0A8U0W601"/>
<accession>A0A8U0W601</accession>
<evidence type="ECO:0000313" key="3">
    <source>
        <dbReference type="RefSeq" id="XP_037880556.1"/>
    </source>
</evidence>
<dbReference type="Pfam" id="PF15957">
    <property type="entry name" value="Comm"/>
    <property type="match status" value="1"/>
</dbReference>
<dbReference type="Proteomes" id="UP000092443">
    <property type="component" value="Unplaced"/>
</dbReference>
<reference evidence="3" key="1">
    <citation type="submission" date="2025-08" db="UniProtKB">
        <authorList>
            <consortium name="RefSeq"/>
        </authorList>
    </citation>
    <scope>IDENTIFICATION</scope>
    <source>
        <tissue evidence="3">Whole body pupa</tissue>
    </source>
</reference>